<gene>
    <name evidence="2" type="ORF">V7x_03510</name>
</gene>
<dbReference type="GO" id="GO:0019005">
    <property type="term" value="C:SCF ubiquitin ligase complex"/>
    <property type="evidence" value="ECO:0007669"/>
    <property type="project" value="TreeGrafter"/>
</dbReference>
<organism evidence="2 3">
    <name type="scientific">Crateriforma conspicua</name>
    <dbReference type="NCBI Taxonomy" id="2527996"/>
    <lineage>
        <taxon>Bacteria</taxon>
        <taxon>Pseudomonadati</taxon>
        <taxon>Planctomycetota</taxon>
        <taxon>Planctomycetia</taxon>
        <taxon>Planctomycetales</taxon>
        <taxon>Planctomycetaceae</taxon>
        <taxon>Crateriforma</taxon>
    </lineage>
</organism>
<dbReference type="Pfam" id="PF13516">
    <property type="entry name" value="LRR_6"/>
    <property type="match status" value="1"/>
</dbReference>
<dbReference type="PANTHER" id="PTHR13318">
    <property type="entry name" value="PARTNER OF PAIRED, ISOFORM B-RELATED"/>
    <property type="match status" value="1"/>
</dbReference>
<dbReference type="SUPFAM" id="SSF52047">
    <property type="entry name" value="RNI-like"/>
    <property type="match status" value="1"/>
</dbReference>
<accession>A0A5C6FNT0</accession>
<proteinExistence type="predicted"/>
<dbReference type="EMBL" id="SJPZ01000001">
    <property type="protein sequence ID" value="TWU64807.1"/>
    <property type="molecule type" value="Genomic_DNA"/>
</dbReference>
<keyword evidence="1" id="KW-0812">Transmembrane</keyword>
<keyword evidence="1" id="KW-0472">Membrane</keyword>
<evidence type="ECO:0000256" key="1">
    <source>
        <dbReference type="SAM" id="Phobius"/>
    </source>
</evidence>
<evidence type="ECO:0000313" key="3">
    <source>
        <dbReference type="Proteomes" id="UP000316476"/>
    </source>
</evidence>
<comment type="caution">
    <text evidence="2">The sequence shown here is derived from an EMBL/GenBank/DDBJ whole genome shotgun (WGS) entry which is preliminary data.</text>
</comment>
<dbReference type="GO" id="GO:0031146">
    <property type="term" value="P:SCF-dependent proteasomal ubiquitin-dependent protein catabolic process"/>
    <property type="evidence" value="ECO:0007669"/>
    <property type="project" value="TreeGrafter"/>
</dbReference>
<sequence>MSSTDRFNGGADGPAIRMMLVPKLRRLPVPVGPVIPHNSIFVDACSRFLRWAAATTFASGPMEDIDVLSRLQSRRRKIRAFSLIVLGVGVFLVAGCGRDARKDAPDVGSDDAANTVDSSSEIQRLGGEVHWTKGNERCAVYLNDIAADDLPVVVAATLSLPGVEEVRMTGAQVGDTAALPIAGIPTLRRLRLTDTSITDATIAKVSQQGNLQLLHLHGAPDVTSEGMSAIESLTAMKDLSLSGKNFDDRVLPALTAMGQLKKLRLRGSGVTGDSFEPIATLPVVDLELAETDFGNQGMPWIAQMPKLTKLNLWLCKVDDAGVKALDGMTQLTSLNLDNLPGVTDASIDTIVGLPELTFLHLGKTSVSPEGVARLTKLQKLETLHVTNLDVPDDVLETLREEMPNLKSLVN</sequence>
<feature type="transmembrane region" description="Helical" evidence="1">
    <location>
        <begin position="78"/>
        <end position="95"/>
    </location>
</feature>
<dbReference type="InterPro" id="IPR032675">
    <property type="entry name" value="LRR_dom_sf"/>
</dbReference>
<protein>
    <submittedName>
        <fullName evidence="2">Leucine Rich repeats (2 copies)</fullName>
    </submittedName>
</protein>
<dbReference type="InterPro" id="IPR001611">
    <property type="entry name" value="Leu-rich_rpt"/>
</dbReference>
<dbReference type="Gene3D" id="3.80.10.10">
    <property type="entry name" value="Ribonuclease Inhibitor"/>
    <property type="match status" value="2"/>
</dbReference>
<reference evidence="2 3" key="1">
    <citation type="submission" date="2019-02" db="EMBL/GenBank/DDBJ databases">
        <title>Deep-cultivation of Planctomycetes and their phenomic and genomic characterization uncovers novel biology.</title>
        <authorList>
            <person name="Wiegand S."/>
            <person name="Jogler M."/>
            <person name="Boedeker C."/>
            <person name="Pinto D."/>
            <person name="Vollmers J."/>
            <person name="Rivas-Marin E."/>
            <person name="Kohn T."/>
            <person name="Peeters S.H."/>
            <person name="Heuer A."/>
            <person name="Rast P."/>
            <person name="Oberbeckmann S."/>
            <person name="Bunk B."/>
            <person name="Jeske O."/>
            <person name="Meyerdierks A."/>
            <person name="Storesund J.E."/>
            <person name="Kallscheuer N."/>
            <person name="Luecker S."/>
            <person name="Lage O.M."/>
            <person name="Pohl T."/>
            <person name="Merkel B.J."/>
            <person name="Hornburger P."/>
            <person name="Mueller R.-W."/>
            <person name="Bruemmer F."/>
            <person name="Labrenz M."/>
            <person name="Spormann A.M."/>
            <person name="Op Den Camp H."/>
            <person name="Overmann J."/>
            <person name="Amann R."/>
            <person name="Jetten M.S.M."/>
            <person name="Mascher T."/>
            <person name="Medema M.H."/>
            <person name="Devos D.P."/>
            <person name="Kaster A.-K."/>
            <person name="Ovreas L."/>
            <person name="Rohde M."/>
            <person name="Galperin M.Y."/>
            <person name="Jogler C."/>
        </authorList>
    </citation>
    <scope>NUCLEOTIDE SEQUENCE [LARGE SCALE GENOMIC DNA]</scope>
    <source>
        <strain evidence="2 3">V7</strain>
    </source>
</reference>
<dbReference type="AlphaFoldDB" id="A0A5C6FNT0"/>
<evidence type="ECO:0000313" key="2">
    <source>
        <dbReference type="EMBL" id="TWU64807.1"/>
    </source>
</evidence>
<dbReference type="PANTHER" id="PTHR13318:SF190">
    <property type="entry name" value="PARTNER OF PAIRED, ISOFORM B"/>
    <property type="match status" value="1"/>
</dbReference>
<name>A0A5C6FNT0_9PLAN</name>
<keyword evidence="1" id="KW-1133">Transmembrane helix</keyword>
<dbReference type="Proteomes" id="UP000316476">
    <property type="component" value="Unassembled WGS sequence"/>
</dbReference>